<dbReference type="Gene3D" id="3.40.30.10">
    <property type="entry name" value="Glutaredoxin"/>
    <property type="match status" value="1"/>
</dbReference>
<organism evidence="5 6">
    <name type="scientific">Thalassoglobus polymorphus</name>
    <dbReference type="NCBI Taxonomy" id="2527994"/>
    <lineage>
        <taxon>Bacteria</taxon>
        <taxon>Pseudomonadati</taxon>
        <taxon>Planctomycetota</taxon>
        <taxon>Planctomycetia</taxon>
        <taxon>Planctomycetales</taxon>
        <taxon>Planctomycetaceae</taxon>
        <taxon>Thalassoglobus</taxon>
    </lineage>
</organism>
<evidence type="ECO:0000313" key="6">
    <source>
        <dbReference type="Proteomes" id="UP000315724"/>
    </source>
</evidence>
<dbReference type="OrthoDB" id="213802at2"/>
<accession>A0A517QHB1</accession>
<dbReference type="SUPFAM" id="SSF52833">
    <property type="entry name" value="Thioredoxin-like"/>
    <property type="match status" value="1"/>
</dbReference>
<feature type="signal peptide" evidence="3">
    <location>
        <begin position="1"/>
        <end position="25"/>
    </location>
</feature>
<keyword evidence="2" id="KW-0812">Transmembrane</keyword>
<dbReference type="Pfam" id="PF00085">
    <property type="entry name" value="Thioredoxin"/>
    <property type="match status" value="1"/>
</dbReference>
<evidence type="ECO:0000313" key="5">
    <source>
        <dbReference type="EMBL" id="QDT31010.1"/>
    </source>
</evidence>
<feature type="region of interest" description="Disordered" evidence="1">
    <location>
        <begin position="329"/>
        <end position="401"/>
    </location>
</feature>
<feature type="chain" id="PRO_5022217633" evidence="3">
    <location>
        <begin position="26"/>
        <end position="555"/>
    </location>
</feature>
<dbReference type="KEGG" id="tpol:Mal48_02400"/>
<dbReference type="CDD" id="cd02947">
    <property type="entry name" value="TRX_family"/>
    <property type="match status" value="1"/>
</dbReference>
<dbReference type="AlphaFoldDB" id="A0A517QHB1"/>
<feature type="transmembrane region" description="Helical" evidence="2">
    <location>
        <begin position="420"/>
        <end position="444"/>
    </location>
</feature>
<gene>
    <name evidence="5" type="ORF">Mal48_02400</name>
</gene>
<keyword evidence="2" id="KW-1133">Transmembrane helix</keyword>
<name>A0A517QHB1_9PLAN</name>
<proteinExistence type="predicted"/>
<evidence type="ECO:0000256" key="1">
    <source>
        <dbReference type="SAM" id="MobiDB-lite"/>
    </source>
</evidence>
<reference evidence="5 6" key="1">
    <citation type="submission" date="2019-02" db="EMBL/GenBank/DDBJ databases">
        <title>Deep-cultivation of Planctomycetes and their phenomic and genomic characterization uncovers novel biology.</title>
        <authorList>
            <person name="Wiegand S."/>
            <person name="Jogler M."/>
            <person name="Boedeker C."/>
            <person name="Pinto D."/>
            <person name="Vollmers J."/>
            <person name="Rivas-Marin E."/>
            <person name="Kohn T."/>
            <person name="Peeters S.H."/>
            <person name="Heuer A."/>
            <person name="Rast P."/>
            <person name="Oberbeckmann S."/>
            <person name="Bunk B."/>
            <person name="Jeske O."/>
            <person name="Meyerdierks A."/>
            <person name="Storesund J.E."/>
            <person name="Kallscheuer N."/>
            <person name="Luecker S."/>
            <person name="Lage O.M."/>
            <person name="Pohl T."/>
            <person name="Merkel B.J."/>
            <person name="Hornburger P."/>
            <person name="Mueller R.-W."/>
            <person name="Bruemmer F."/>
            <person name="Labrenz M."/>
            <person name="Spormann A.M."/>
            <person name="Op den Camp H."/>
            <person name="Overmann J."/>
            <person name="Amann R."/>
            <person name="Jetten M.S.M."/>
            <person name="Mascher T."/>
            <person name="Medema M.H."/>
            <person name="Devos D.P."/>
            <person name="Kaster A.-K."/>
            <person name="Ovreas L."/>
            <person name="Rohde M."/>
            <person name="Galperin M.Y."/>
            <person name="Jogler C."/>
        </authorList>
    </citation>
    <scope>NUCLEOTIDE SEQUENCE [LARGE SCALE GENOMIC DNA]</scope>
    <source>
        <strain evidence="5 6">Mal48</strain>
    </source>
</reference>
<dbReference type="InterPro" id="IPR036249">
    <property type="entry name" value="Thioredoxin-like_sf"/>
</dbReference>
<dbReference type="InterPro" id="IPR013766">
    <property type="entry name" value="Thioredoxin_domain"/>
</dbReference>
<feature type="compositionally biased region" description="Basic and acidic residues" evidence="1">
    <location>
        <begin position="333"/>
        <end position="348"/>
    </location>
</feature>
<evidence type="ECO:0000256" key="3">
    <source>
        <dbReference type="SAM" id="SignalP"/>
    </source>
</evidence>
<feature type="compositionally biased region" description="Polar residues" evidence="1">
    <location>
        <begin position="349"/>
        <end position="363"/>
    </location>
</feature>
<feature type="domain" description="Thioredoxin" evidence="4">
    <location>
        <begin position="238"/>
        <end position="309"/>
    </location>
</feature>
<dbReference type="Proteomes" id="UP000315724">
    <property type="component" value="Chromosome"/>
</dbReference>
<protein>
    <submittedName>
        <fullName evidence="5">Thioredoxin</fullName>
    </submittedName>
</protein>
<sequence precursor="true">MNSKQISTKCWPLVFALLLSPSTLAENFTCADPAIAIAAEKARLESAIFWTGSPLPGDWFRPCPISVRNAQHSGGGVTRFRFENGEVFDWSMTLEGPHALLLRDVIPHEVDHAVRASLVRHPIERWLDEGCATLFESEEVKNSLREAALKVPSEAITKQWLSDLDYPQNPEAMATVYSIGFSLVEYLLTLAPPPTLLEFQRIEAPIESRLISVYKVTIPEFRANWEEWRTKPSQIQIAFRCQCRDQSKPLLIVWTAKWCANCRQFSHAWDSNSSFRAELQNAFHIHVLDYDQHRDLAIRHNIQHLPTFQTRLSRIIGFESKTSLLSQLLEPTEPLKKNSDKQDSHPESGKTQNSNTESENAVSSDAKIAPPEETLSDEIQSKEKLEQEPKQKLSESAKPETAQPSRFQWLKNWIPVSSSFLYQAGILSGTAASGGLAGFALAVLPRLLARRKTKIAHASKQSLPSEERSVLISKVPFPRQLDEASELLAIRQSEGRVAVLDALRGMFLDDELEKITSTADEKIKTALTQLKSSIDQRVDEVAPLSTRVEANTNDL</sequence>
<keyword evidence="2" id="KW-0472">Membrane</keyword>
<keyword evidence="3" id="KW-0732">Signal</keyword>
<evidence type="ECO:0000256" key="2">
    <source>
        <dbReference type="SAM" id="Phobius"/>
    </source>
</evidence>
<feature type="compositionally biased region" description="Basic and acidic residues" evidence="1">
    <location>
        <begin position="379"/>
        <end position="398"/>
    </location>
</feature>
<dbReference type="EMBL" id="CP036267">
    <property type="protein sequence ID" value="QDT31010.1"/>
    <property type="molecule type" value="Genomic_DNA"/>
</dbReference>
<keyword evidence="6" id="KW-1185">Reference proteome</keyword>
<evidence type="ECO:0000259" key="4">
    <source>
        <dbReference type="Pfam" id="PF00085"/>
    </source>
</evidence>
<dbReference type="RefSeq" id="WP_145195284.1">
    <property type="nucleotide sequence ID" value="NZ_CP036267.1"/>
</dbReference>